<dbReference type="EMBL" id="JAFIRN010000016">
    <property type="protein sequence ID" value="KAG5833558.1"/>
    <property type="molecule type" value="Genomic_DNA"/>
</dbReference>
<evidence type="ECO:0000256" key="2">
    <source>
        <dbReference type="ARBA" id="ARBA00022679"/>
    </source>
</evidence>
<feature type="binding site" evidence="6">
    <location>
        <position position="62"/>
    </location>
    <ligand>
        <name>ATP</name>
        <dbReference type="ChEBI" id="CHEBI:30616"/>
    </ligand>
</feature>
<keyword evidence="8" id="KW-1185">Reference proteome</keyword>
<evidence type="ECO:0008006" key="9">
    <source>
        <dbReference type="Google" id="ProtNLM"/>
    </source>
</evidence>
<dbReference type="PANTHER" id="PTHR24342">
    <property type="entry name" value="SERINE/THREONINE-PROTEIN KINASE 17"/>
    <property type="match status" value="1"/>
</dbReference>
<organism evidence="7 8">
    <name type="scientific">Anguilla anguilla</name>
    <name type="common">European freshwater eel</name>
    <name type="synonym">Muraena anguilla</name>
    <dbReference type="NCBI Taxonomy" id="7936"/>
    <lineage>
        <taxon>Eukaryota</taxon>
        <taxon>Metazoa</taxon>
        <taxon>Chordata</taxon>
        <taxon>Craniata</taxon>
        <taxon>Vertebrata</taxon>
        <taxon>Euteleostomi</taxon>
        <taxon>Actinopterygii</taxon>
        <taxon>Neopterygii</taxon>
        <taxon>Teleostei</taxon>
        <taxon>Anguilliformes</taxon>
        <taxon>Anguillidae</taxon>
        <taxon>Anguilla</taxon>
    </lineage>
</organism>
<dbReference type="PANTHER" id="PTHR24342:SF5">
    <property type="entry name" value="SERINE_THREONINE-PROTEIN KINASE 17B"/>
    <property type="match status" value="1"/>
</dbReference>
<dbReference type="InterPro" id="IPR011009">
    <property type="entry name" value="Kinase-like_dom_sf"/>
</dbReference>
<keyword evidence="1" id="KW-0723">Serine/threonine-protein kinase</keyword>
<dbReference type="PROSITE" id="PS00107">
    <property type="entry name" value="PROTEIN_KINASE_ATP"/>
    <property type="match status" value="1"/>
</dbReference>
<dbReference type="AlphaFoldDB" id="A0A9D3LVR5"/>
<comment type="caution">
    <text evidence="7">The sequence shown here is derived from an EMBL/GenBank/DDBJ whole genome shotgun (WGS) entry which is preliminary data.</text>
</comment>
<reference evidence="7" key="1">
    <citation type="submission" date="2021-01" db="EMBL/GenBank/DDBJ databases">
        <title>A chromosome-scale assembly of European eel, Anguilla anguilla.</title>
        <authorList>
            <person name="Henkel C."/>
            <person name="Jong-Raadsen S.A."/>
            <person name="Dufour S."/>
            <person name="Weltzien F.-A."/>
            <person name="Palstra A.P."/>
            <person name="Pelster B."/>
            <person name="Spaink H.P."/>
            <person name="Van Den Thillart G.E."/>
            <person name="Jansen H."/>
            <person name="Zahm M."/>
            <person name="Klopp C."/>
            <person name="Cedric C."/>
            <person name="Louis A."/>
            <person name="Berthelot C."/>
            <person name="Parey E."/>
            <person name="Roest Crollius H."/>
            <person name="Montfort J."/>
            <person name="Robinson-Rechavi M."/>
            <person name="Bucao C."/>
            <person name="Bouchez O."/>
            <person name="Gislard M."/>
            <person name="Lluch J."/>
            <person name="Milhes M."/>
            <person name="Lampietro C."/>
            <person name="Lopez Roques C."/>
            <person name="Donnadieu C."/>
            <person name="Braasch I."/>
            <person name="Desvignes T."/>
            <person name="Postlethwait J."/>
            <person name="Bobe J."/>
            <person name="Guiguen Y."/>
            <person name="Dirks R."/>
        </authorList>
    </citation>
    <scope>NUCLEOTIDE SEQUENCE</scope>
    <source>
        <strain evidence="7">Tag_6206</strain>
        <tissue evidence="7">Liver</tissue>
    </source>
</reference>
<evidence type="ECO:0000256" key="3">
    <source>
        <dbReference type="ARBA" id="ARBA00022741"/>
    </source>
</evidence>
<dbReference type="SUPFAM" id="SSF56112">
    <property type="entry name" value="Protein kinase-like (PK-like)"/>
    <property type="match status" value="1"/>
</dbReference>
<protein>
    <recommendedName>
        <fullName evidence="9">Protein kinase domain-containing protein</fullName>
    </recommendedName>
</protein>
<evidence type="ECO:0000256" key="5">
    <source>
        <dbReference type="ARBA" id="ARBA00022840"/>
    </source>
</evidence>
<dbReference type="Proteomes" id="UP001044222">
    <property type="component" value="Chromosome 16"/>
</dbReference>
<evidence type="ECO:0000256" key="6">
    <source>
        <dbReference type="PROSITE-ProRule" id="PRU10141"/>
    </source>
</evidence>
<dbReference type="GO" id="GO:0043065">
    <property type="term" value="P:positive regulation of apoptotic process"/>
    <property type="evidence" value="ECO:0007669"/>
    <property type="project" value="TreeGrafter"/>
</dbReference>
<dbReference type="GO" id="GO:0004674">
    <property type="term" value="F:protein serine/threonine kinase activity"/>
    <property type="evidence" value="ECO:0007669"/>
    <property type="project" value="UniProtKB-KW"/>
</dbReference>
<accession>A0A9D3LVR5</accession>
<keyword evidence="5 6" id="KW-0067">ATP-binding</keyword>
<keyword evidence="4" id="KW-0418">Kinase</keyword>
<keyword evidence="2" id="KW-0808">Transferase</keyword>
<dbReference type="GO" id="GO:0005634">
    <property type="term" value="C:nucleus"/>
    <property type="evidence" value="ECO:0007669"/>
    <property type="project" value="TreeGrafter"/>
</dbReference>
<evidence type="ECO:0000256" key="1">
    <source>
        <dbReference type="ARBA" id="ARBA00022527"/>
    </source>
</evidence>
<dbReference type="GO" id="GO:0035556">
    <property type="term" value="P:intracellular signal transduction"/>
    <property type="evidence" value="ECO:0007669"/>
    <property type="project" value="TreeGrafter"/>
</dbReference>
<evidence type="ECO:0000313" key="7">
    <source>
        <dbReference type="EMBL" id="KAG5833558.1"/>
    </source>
</evidence>
<name>A0A9D3LVR5_ANGAN</name>
<dbReference type="GO" id="GO:0005524">
    <property type="term" value="F:ATP binding"/>
    <property type="evidence" value="ECO:0007669"/>
    <property type="project" value="UniProtKB-UniRule"/>
</dbReference>
<evidence type="ECO:0000256" key="4">
    <source>
        <dbReference type="ARBA" id="ARBA00022777"/>
    </source>
</evidence>
<proteinExistence type="predicted"/>
<gene>
    <name evidence="7" type="ORF">ANANG_G00277160</name>
</gene>
<evidence type="ECO:0000313" key="8">
    <source>
        <dbReference type="Proteomes" id="UP001044222"/>
    </source>
</evidence>
<dbReference type="InterPro" id="IPR017441">
    <property type="entry name" value="Protein_kinase_ATP_BS"/>
</dbReference>
<dbReference type="Gene3D" id="3.30.200.20">
    <property type="entry name" value="Phosphorylase Kinase, domain 1"/>
    <property type="match status" value="1"/>
</dbReference>
<sequence>MMSRRRLDSRSCPPGLFGEIQTPIRNEPLDSLFEMTSELGRGKFAVVKMCIEKATGKEFAAKFLRKRRRGGTAGRRSCTRWRCWRRRGTTRGWSTCTPPSRRTTTSCCCSSTRRAGRYLTTVSRTSRCQSDKSPV</sequence>
<keyword evidence="3 6" id="KW-0547">Nucleotide-binding</keyword>